<comment type="caution">
    <text evidence="1">The sequence shown here is derived from an EMBL/GenBank/DDBJ whole genome shotgun (WGS) entry which is preliminary data.</text>
</comment>
<keyword evidence="2" id="KW-1185">Reference proteome</keyword>
<accession>A0A3N0BPA8</accession>
<evidence type="ECO:0000313" key="2">
    <source>
        <dbReference type="Proteomes" id="UP000274046"/>
    </source>
</evidence>
<dbReference type="Proteomes" id="UP000274046">
    <property type="component" value="Unassembled WGS sequence"/>
</dbReference>
<gene>
    <name evidence="1" type="ORF">D7004_18370</name>
</gene>
<evidence type="ECO:0000313" key="1">
    <source>
        <dbReference type="EMBL" id="RNL50178.1"/>
    </source>
</evidence>
<sequence>MHNELLFLNLTIAAAPSFSTRATAVGRAANPNEMLTIISKINNKKFFGSIRNYRDKVFVFRS</sequence>
<protein>
    <submittedName>
        <fullName evidence="1">Uncharacterized protein</fullName>
    </submittedName>
</protein>
<name>A0A3N0BPA8_9SPHI</name>
<dbReference type="EMBL" id="RBEE01000044">
    <property type="protein sequence ID" value="RNL50178.1"/>
    <property type="molecule type" value="Genomic_DNA"/>
</dbReference>
<organism evidence="1 2">
    <name type="scientific">Pedobacter jejuensis</name>
    <dbReference type="NCBI Taxonomy" id="1268550"/>
    <lineage>
        <taxon>Bacteria</taxon>
        <taxon>Pseudomonadati</taxon>
        <taxon>Bacteroidota</taxon>
        <taxon>Sphingobacteriia</taxon>
        <taxon>Sphingobacteriales</taxon>
        <taxon>Sphingobacteriaceae</taxon>
        <taxon>Pedobacter</taxon>
    </lineage>
</organism>
<reference evidence="1 2" key="1">
    <citation type="submission" date="2018-10" db="EMBL/GenBank/DDBJ databases">
        <title>Genome sequencing of Pedobacter jejuensis TNB23.</title>
        <authorList>
            <person name="Cho Y.-J."/>
            <person name="Cho A."/>
            <person name="Kim O.-S."/>
        </authorList>
    </citation>
    <scope>NUCLEOTIDE SEQUENCE [LARGE SCALE GENOMIC DNA]</scope>
    <source>
        <strain evidence="1 2">TNB23</strain>
    </source>
</reference>
<dbReference type="AlphaFoldDB" id="A0A3N0BPA8"/>
<proteinExistence type="predicted"/>